<name>A0ABU5DES8_9BURK</name>
<dbReference type="Pfam" id="PF00816">
    <property type="entry name" value="Histone_HNS"/>
    <property type="match status" value="1"/>
</dbReference>
<evidence type="ECO:0000313" key="2">
    <source>
        <dbReference type="EMBL" id="MDY0744782.1"/>
    </source>
</evidence>
<organism evidence="2 3">
    <name type="scientific">Roseateles agri</name>
    <dbReference type="NCBI Taxonomy" id="3098619"/>
    <lineage>
        <taxon>Bacteria</taxon>
        <taxon>Pseudomonadati</taxon>
        <taxon>Pseudomonadota</taxon>
        <taxon>Betaproteobacteria</taxon>
        <taxon>Burkholderiales</taxon>
        <taxon>Sphaerotilaceae</taxon>
        <taxon>Roseateles</taxon>
    </lineage>
</organism>
<dbReference type="SUPFAM" id="SSF81273">
    <property type="entry name" value="H-NS histone-like proteins"/>
    <property type="match status" value="1"/>
</dbReference>
<sequence>MSSEVEVGKMSFAELVALRTKLDSEIEAKRSEELKVLADGFAKKLQAAGFTVAEGVDALKPYLPGGRGASRAAQGAVAPVLYRDTANPQNTWSGRGRPARWLADYEAAGRSREEFRATAS</sequence>
<keyword evidence="3" id="KW-1185">Reference proteome</keyword>
<reference evidence="2 3" key="1">
    <citation type="submission" date="2023-11" db="EMBL/GenBank/DDBJ databases">
        <title>Paucibacter sp. nov., isolated from fresh soil in Korea.</title>
        <authorList>
            <person name="Le N.T.T."/>
        </authorList>
    </citation>
    <scope>NUCLEOTIDE SEQUENCE [LARGE SCALE GENOMIC DNA]</scope>
    <source>
        <strain evidence="2 3">R3-3</strain>
    </source>
</reference>
<dbReference type="InterPro" id="IPR027444">
    <property type="entry name" value="H-NS_C_dom"/>
</dbReference>
<dbReference type="Gene3D" id="4.10.430.10">
    <property type="entry name" value="Histone-like protein H-NS, C-terminal domain"/>
    <property type="match status" value="1"/>
</dbReference>
<dbReference type="SMART" id="SM00528">
    <property type="entry name" value="HNS"/>
    <property type="match status" value="1"/>
</dbReference>
<evidence type="ECO:0000313" key="3">
    <source>
        <dbReference type="Proteomes" id="UP001285263"/>
    </source>
</evidence>
<dbReference type="InterPro" id="IPR037150">
    <property type="entry name" value="H-NS_C_dom_sf"/>
</dbReference>
<comment type="caution">
    <text evidence="2">The sequence shown here is derived from an EMBL/GenBank/DDBJ whole genome shotgun (WGS) entry which is preliminary data.</text>
</comment>
<dbReference type="RefSeq" id="WP_320422694.1">
    <property type="nucleotide sequence ID" value="NZ_JAXCLA010000003.1"/>
</dbReference>
<proteinExistence type="predicted"/>
<dbReference type="EMBL" id="JAXCLA010000003">
    <property type="protein sequence ID" value="MDY0744782.1"/>
    <property type="molecule type" value="Genomic_DNA"/>
</dbReference>
<accession>A0ABU5DES8</accession>
<feature type="domain" description="DNA-binding protein H-NS-like C-terminal" evidence="1">
    <location>
        <begin position="72"/>
        <end position="117"/>
    </location>
</feature>
<protein>
    <submittedName>
        <fullName evidence="2">H-NS histone family protein</fullName>
    </submittedName>
</protein>
<dbReference type="Proteomes" id="UP001285263">
    <property type="component" value="Unassembled WGS sequence"/>
</dbReference>
<gene>
    <name evidence="2" type="ORF">SNE35_09700</name>
</gene>
<evidence type="ECO:0000259" key="1">
    <source>
        <dbReference type="SMART" id="SM00528"/>
    </source>
</evidence>